<dbReference type="Proteomes" id="UP001341281">
    <property type="component" value="Chromosome 05"/>
</dbReference>
<reference evidence="2 3" key="1">
    <citation type="submission" date="2024-02" db="EMBL/GenBank/DDBJ databases">
        <title>High-quality chromosome-scale genome assembly of Pensacola bahiagrass (Paspalum notatum Flugge var. saurae).</title>
        <authorList>
            <person name="Vega J.M."/>
            <person name="Podio M."/>
            <person name="Orjuela J."/>
            <person name="Siena L.A."/>
            <person name="Pessino S.C."/>
            <person name="Combes M.C."/>
            <person name="Mariac C."/>
            <person name="Albertini E."/>
            <person name="Pupilli F."/>
            <person name="Ortiz J.P.A."/>
            <person name="Leblanc O."/>
        </authorList>
    </citation>
    <scope>NUCLEOTIDE SEQUENCE [LARGE SCALE GENOMIC DNA]</scope>
    <source>
        <strain evidence="2">R1</strain>
        <tissue evidence="2">Leaf</tissue>
    </source>
</reference>
<dbReference type="EMBL" id="CP144749">
    <property type="protein sequence ID" value="WVZ75136.1"/>
    <property type="molecule type" value="Genomic_DNA"/>
</dbReference>
<gene>
    <name evidence="2" type="ORF">U9M48_023223</name>
</gene>
<proteinExistence type="predicted"/>
<organism evidence="2 3">
    <name type="scientific">Paspalum notatum var. saurae</name>
    <dbReference type="NCBI Taxonomy" id="547442"/>
    <lineage>
        <taxon>Eukaryota</taxon>
        <taxon>Viridiplantae</taxon>
        <taxon>Streptophyta</taxon>
        <taxon>Embryophyta</taxon>
        <taxon>Tracheophyta</taxon>
        <taxon>Spermatophyta</taxon>
        <taxon>Magnoliopsida</taxon>
        <taxon>Liliopsida</taxon>
        <taxon>Poales</taxon>
        <taxon>Poaceae</taxon>
        <taxon>PACMAD clade</taxon>
        <taxon>Panicoideae</taxon>
        <taxon>Andropogonodae</taxon>
        <taxon>Paspaleae</taxon>
        <taxon>Paspalinae</taxon>
        <taxon>Paspalum</taxon>
    </lineage>
</organism>
<keyword evidence="3" id="KW-1185">Reference proteome</keyword>
<dbReference type="InterPro" id="IPR001810">
    <property type="entry name" value="F-box_dom"/>
</dbReference>
<dbReference type="AlphaFoldDB" id="A0AAQ3TL82"/>
<feature type="non-terminal residue" evidence="2">
    <location>
        <position position="435"/>
    </location>
</feature>
<dbReference type="Gene3D" id="1.20.1280.50">
    <property type="match status" value="1"/>
</dbReference>
<dbReference type="Gene3D" id="3.80.10.10">
    <property type="entry name" value="Ribonuclease Inhibitor"/>
    <property type="match status" value="1"/>
</dbReference>
<dbReference type="PANTHER" id="PTHR34145">
    <property type="entry name" value="OS02G0105600 PROTEIN"/>
    <property type="match status" value="1"/>
</dbReference>
<feature type="domain" description="F-box" evidence="1">
    <location>
        <begin position="18"/>
        <end position="54"/>
    </location>
</feature>
<dbReference type="Pfam" id="PF24758">
    <property type="entry name" value="LRR_At5g56370"/>
    <property type="match status" value="1"/>
</dbReference>
<dbReference type="PANTHER" id="PTHR34145:SF68">
    <property type="entry name" value="FBD DOMAIN-CONTAINING PROTEIN"/>
    <property type="match status" value="1"/>
</dbReference>
<name>A0AAQ3TL82_PASNO</name>
<sequence>MGDANKIARKIYSGFVSSDRISGLPEELRCKILSYLNAEEAVRASILSSIWKDMWMIMPQILLSDESSLGCTESSPEIARFKFITLVDLTLARHKGTLDTISIELRKRNYDDDELGRWVDMLSEKKPLGIAIKLPKFTVHMIPSSLFLIGGLERLHLERCIIRLPPTFEGFQLLKVLKLESFFSADDSDISKLISNSPLLGTLVLDDIFNTSFLNIRAEALHTLVVKGYFDYLHLHAPNLTHACFVAHNYFEDYESDPVQDGFEDYLEQAFGSLVRIKTLSVNYRFLMYLSKGNLLTKLPGALGHLTTITIEGCLQNRAELLAACALFQNAPMLRELEIWSQNLIGEDIIFNENPRFDEDYSNIEAPTLDRLVTIIFHDFMALECEIALLGSLLSWAPALEEVKIDVDKRMMGQCICKETEKLLALPRASTKAKI</sequence>
<dbReference type="SUPFAM" id="SSF52047">
    <property type="entry name" value="RNI-like"/>
    <property type="match status" value="1"/>
</dbReference>
<dbReference type="PROSITE" id="PS50181">
    <property type="entry name" value="FBOX"/>
    <property type="match status" value="1"/>
</dbReference>
<accession>A0AAQ3TL82</accession>
<dbReference type="InterPro" id="IPR053772">
    <property type="entry name" value="At1g61320/At1g61330-like"/>
</dbReference>
<evidence type="ECO:0000259" key="1">
    <source>
        <dbReference type="PROSITE" id="PS50181"/>
    </source>
</evidence>
<evidence type="ECO:0000313" key="2">
    <source>
        <dbReference type="EMBL" id="WVZ75136.1"/>
    </source>
</evidence>
<protein>
    <recommendedName>
        <fullName evidence="1">F-box domain-containing protein</fullName>
    </recommendedName>
</protein>
<dbReference type="Pfam" id="PF00646">
    <property type="entry name" value="F-box"/>
    <property type="match status" value="1"/>
</dbReference>
<evidence type="ECO:0000313" key="3">
    <source>
        <dbReference type="Proteomes" id="UP001341281"/>
    </source>
</evidence>
<dbReference type="InterPro" id="IPR032675">
    <property type="entry name" value="LRR_dom_sf"/>
</dbReference>
<dbReference type="InterPro" id="IPR055411">
    <property type="entry name" value="LRR_FXL15/At3g58940/PEG3-like"/>
</dbReference>
<dbReference type="SUPFAM" id="SSF81383">
    <property type="entry name" value="F-box domain"/>
    <property type="match status" value="1"/>
</dbReference>
<dbReference type="InterPro" id="IPR036047">
    <property type="entry name" value="F-box-like_dom_sf"/>
</dbReference>